<name>A0ABR4H3S9_9EURO</name>
<gene>
    <name evidence="3" type="ORF">BJX63DRAFT_444876</name>
</gene>
<evidence type="ECO:0000313" key="4">
    <source>
        <dbReference type="Proteomes" id="UP001610334"/>
    </source>
</evidence>
<evidence type="ECO:0000259" key="2">
    <source>
        <dbReference type="Pfam" id="PF20516"/>
    </source>
</evidence>
<protein>
    <recommendedName>
        <fullName evidence="2">PD-(D/E)XK nuclease-like domain-containing protein</fullName>
    </recommendedName>
</protein>
<evidence type="ECO:0000313" key="3">
    <source>
        <dbReference type="EMBL" id="KAL2810106.1"/>
    </source>
</evidence>
<keyword evidence="4" id="KW-1185">Reference proteome</keyword>
<proteinExistence type="predicted"/>
<feature type="region of interest" description="Disordered" evidence="1">
    <location>
        <begin position="20"/>
        <end position="61"/>
    </location>
</feature>
<feature type="domain" description="PD-(D/E)XK nuclease-like" evidence="2">
    <location>
        <begin position="160"/>
        <end position="356"/>
    </location>
</feature>
<dbReference type="Proteomes" id="UP001610334">
    <property type="component" value="Unassembled WGS sequence"/>
</dbReference>
<dbReference type="EMBL" id="JBFXLT010000077">
    <property type="protein sequence ID" value="KAL2810106.1"/>
    <property type="molecule type" value="Genomic_DNA"/>
</dbReference>
<sequence length="371" mass="41281">MSESSFQDIKNWLNQLPGASKTLTTPSILPSPPSTSGYHHKRRASMASTQHSCPSKRHRIADDRTITPTRDVLNQLRLANPPVICGPLSSSPMPESARTLRKLLTDGFGHNIIPRGLESRIRAFDSISAEDIPGTAYFDSNTMSDAALDKIWHDLKRIYVVVPILNSSIQGWELLQLISVQSQQIDPSLIPRFKNAIGKIKADYALSFTCRDPSVQDFYDQISLGGHGYQISQTKDAFTKRVLLFSGVEVRSDDGGKKEALAQLAIWLSAGLEKTQQMREQVKGEGDDLADWALPNIGLIVIGHDWYAYLAYKVGSEVHVAGPISAIISDTRTIYGILKVRDLIKRVAEYATQIYWPWIRDEILHTLASQA</sequence>
<reference evidence="3 4" key="1">
    <citation type="submission" date="2024-07" db="EMBL/GenBank/DDBJ databases">
        <title>Section-level genome sequencing and comparative genomics of Aspergillus sections Usti and Cavernicolus.</title>
        <authorList>
            <consortium name="Lawrence Berkeley National Laboratory"/>
            <person name="Nybo J.L."/>
            <person name="Vesth T.C."/>
            <person name="Theobald S."/>
            <person name="Frisvad J.C."/>
            <person name="Larsen T.O."/>
            <person name="Kjaerboelling I."/>
            <person name="Rothschild-Mancinelli K."/>
            <person name="Lyhne E.K."/>
            <person name="Kogle M.E."/>
            <person name="Barry K."/>
            <person name="Clum A."/>
            <person name="Na H."/>
            <person name="Ledsgaard L."/>
            <person name="Lin J."/>
            <person name="Lipzen A."/>
            <person name="Kuo A."/>
            <person name="Riley R."/>
            <person name="Mondo S."/>
            <person name="Labutti K."/>
            <person name="Haridas S."/>
            <person name="Pangalinan J."/>
            <person name="Salamov A.A."/>
            <person name="Simmons B.A."/>
            <person name="Magnuson J.K."/>
            <person name="Chen J."/>
            <person name="Drula E."/>
            <person name="Henrissat B."/>
            <person name="Wiebenga A."/>
            <person name="Lubbers R.J."/>
            <person name="Gomes A.C."/>
            <person name="Makela M.R."/>
            <person name="Stajich J."/>
            <person name="Grigoriev I.V."/>
            <person name="Mortensen U.H."/>
            <person name="De Vries R.P."/>
            <person name="Baker S.E."/>
            <person name="Andersen M.R."/>
        </authorList>
    </citation>
    <scope>NUCLEOTIDE SEQUENCE [LARGE SCALE GENOMIC DNA]</scope>
    <source>
        <strain evidence="3 4">CBS 588.65</strain>
    </source>
</reference>
<comment type="caution">
    <text evidence="3">The sequence shown here is derived from an EMBL/GenBank/DDBJ whole genome shotgun (WGS) entry which is preliminary data.</text>
</comment>
<accession>A0ABR4H3S9</accession>
<organism evidence="3 4">
    <name type="scientific">Aspergillus granulosus</name>
    <dbReference type="NCBI Taxonomy" id="176169"/>
    <lineage>
        <taxon>Eukaryota</taxon>
        <taxon>Fungi</taxon>
        <taxon>Dikarya</taxon>
        <taxon>Ascomycota</taxon>
        <taxon>Pezizomycotina</taxon>
        <taxon>Eurotiomycetes</taxon>
        <taxon>Eurotiomycetidae</taxon>
        <taxon>Eurotiales</taxon>
        <taxon>Aspergillaceae</taxon>
        <taxon>Aspergillus</taxon>
        <taxon>Aspergillus subgen. Nidulantes</taxon>
    </lineage>
</organism>
<dbReference type="Pfam" id="PF20516">
    <property type="entry name" value="PDDEXK_12"/>
    <property type="match status" value="1"/>
</dbReference>
<evidence type="ECO:0000256" key="1">
    <source>
        <dbReference type="SAM" id="MobiDB-lite"/>
    </source>
</evidence>
<dbReference type="InterPro" id="IPR046797">
    <property type="entry name" value="PDDEXK_12"/>
</dbReference>